<keyword evidence="2" id="KW-0805">Transcription regulation</keyword>
<comment type="subcellular location">
    <subcellularLocation>
        <location evidence="1">Nucleus</location>
    </subcellularLocation>
</comment>
<keyword evidence="7" id="KW-1185">Reference proteome</keyword>
<reference evidence="6 7" key="1">
    <citation type="journal article" date="2023" name="Int. J. Mol. Sci.">
        <title>De Novo Assembly and Annotation of 11 Diverse Shrub Willow (Salix) Genomes Reveals Novel Gene Organization in Sex-Linked Regions.</title>
        <authorList>
            <person name="Hyden B."/>
            <person name="Feng K."/>
            <person name="Yates T.B."/>
            <person name="Jawdy S."/>
            <person name="Cereghino C."/>
            <person name="Smart L.B."/>
            <person name="Muchero W."/>
        </authorList>
    </citation>
    <scope>NUCLEOTIDE SEQUENCE [LARGE SCALE GENOMIC DNA]</scope>
    <source>
        <tissue evidence="6">Shoot tip</tissue>
    </source>
</reference>
<dbReference type="Proteomes" id="UP001162972">
    <property type="component" value="Chromosome 3"/>
</dbReference>
<evidence type="ECO:0008006" key="8">
    <source>
        <dbReference type="Google" id="ProtNLM"/>
    </source>
</evidence>
<comment type="caution">
    <text evidence="6">The sequence shown here is derived from an EMBL/GenBank/DDBJ whole genome shotgun (WGS) entry which is preliminary data.</text>
</comment>
<evidence type="ECO:0000256" key="4">
    <source>
        <dbReference type="ARBA" id="ARBA00023163"/>
    </source>
</evidence>
<evidence type="ECO:0000313" key="7">
    <source>
        <dbReference type="Proteomes" id="UP001162972"/>
    </source>
</evidence>
<dbReference type="EMBL" id="JAPFFJ010000012">
    <property type="protein sequence ID" value="KAJ6416212.1"/>
    <property type="molecule type" value="Genomic_DNA"/>
</dbReference>
<evidence type="ECO:0000256" key="1">
    <source>
        <dbReference type="ARBA" id="ARBA00004123"/>
    </source>
</evidence>
<dbReference type="GO" id="GO:0005634">
    <property type="term" value="C:nucleus"/>
    <property type="evidence" value="ECO:0007669"/>
    <property type="project" value="UniProtKB-SubCell"/>
</dbReference>
<gene>
    <name evidence="6" type="ORF">OIU84_004922</name>
</gene>
<proteinExistence type="predicted"/>
<accession>A0AAD6K5I3</accession>
<dbReference type="Gene3D" id="2.40.330.10">
    <property type="entry name" value="DNA-binding pseudobarrel domain"/>
    <property type="match status" value="1"/>
</dbReference>
<dbReference type="GO" id="GO:0003677">
    <property type="term" value="F:DNA binding"/>
    <property type="evidence" value="ECO:0007669"/>
    <property type="project" value="UniProtKB-KW"/>
</dbReference>
<evidence type="ECO:0000313" key="6">
    <source>
        <dbReference type="EMBL" id="KAJ6416212.1"/>
    </source>
</evidence>
<dbReference type="SUPFAM" id="SSF101936">
    <property type="entry name" value="DNA-binding pseudobarrel domain"/>
    <property type="match status" value="1"/>
</dbReference>
<dbReference type="InterPro" id="IPR015300">
    <property type="entry name" value="DNA-bd_pseudobarrel_sf"/>
</dbReference>
<organism evidence="6 7">
    <name type="scientific">Salix udensis</name>
    <dbReference type="NCBI Taxonomy" id="889485"/>
    <lineage>
        <taxon>Eukaryota</taxon>
        <taxon>Viridiplantae</taxon>
        <taxon>Streptophyta</taxon>
        <taxon>Embryophyta</taxon>
        <taxon>Tracheophyta</taxon>
        <taxon>Spermatophyta</taxon>
        <taxon>Magnoliopsida</taxon>
        <taxon>eudicotyledons</taxon>
        <taxon>Gunneridae</taxon>
        <taxon>Pentapetalae</taxon>
        <taxon>rosids</taxon>
        <taxon>fabids</taxon>
        <taxon>Malpighiales</taxon>
        <taxon>Salicaceae</taxon>
        <taxon>Saliceae</taxon>
        <taxon>Salix</taxon>
    </lineage>
</organism>
<evidence type="ECO:0000256" key="2">
    <source>
        <dbReference type="ARBA" id="ARBA00023015"/>
    </source>
</evidence>
<keyword evidence="4" id="KW-0804">Transcription</keyword>
<keyword evidence="5" id="KW-0539">Nucleus</keyword>
<dbReference type="AlphaFoldDB" id="A0AAD6K5I3"/>
<keyword evidence="3" id="KW-0238">DNA-binding</keyword>
<name>A0AAD6K5I3_9ROSI</name>
<sequence>MEIFTKQLTSIDIQKGLVLPRYSQERLRSFHGTIELSTIFESAVGNRLVGPVTIHCSTKAGDLVFKTGWYALARDAGLRSGDTVTFYQEINGEARFKFKLRNVGSS</sequence>
<protein>
    <recommendedName>
        <fullName evidence="8">TF-B3 domain-containing protein</fullName>
    </recommendedName>
</protein>
<evidence type="ECO:0000256" key="5">
    <source>
        <dbReference type="ARBA" id="ARBA00023242"/>
    </source>
</evidence>
<evidence type="ECO:0000256" key="3">
    <source>
        <dbReference type="ARBA" id="ARBA00023125"/>
    </source>
</evidence>